<dbReference type="PANTHER" id="PTHR33495">
    <property type="entry name" value="ANTI-SIGMA FACTOR ANTAGONIST TM_1081-RELATED-RELATED"/>
    <property type="match status" value="1"/>
</dbReference>
<gene>
    <name evidence="3" type="ORF">R2601_17729</name>
</gene>
<dbReference type="Pfam" id="PF01740">
    <property type="entry name" value="STAS"/>
    <property type="match status" value="1"/>
</dbReference>
<dbReference type="PROSITE" id="PS50801">
    <property type="entry name" value="STAS"/>
    <property type="match status" value="1"/>
</dbReference>
<dbReference type="STRING" id="314265.R2601_17729"/>
<dbReference type="Proteomes" id="UP000006230">
    <property type="component" value="Unassembled WGS sequence"/>
</dbReference>
<dbReference type="eggNOG" id="COG1366">
    <property type="taxonomic scope" value="Bacteria"/>
</dbReference>
<feature type="compositionally biased region" description="Basic and acidic residues" evidence="1">
    <location>
        <begin position="27"/>
        <end position="40"/>
    </location>
</feature>
<dbReference type="InterPro" id="IPR036513">
    <property type="entry name" value="STAS_dom_sf"/>
</dbReference>
<accession>Q0FRW1</accession>
<dbReference type="EMBL" id="AATQ01000010">
    <property type="protein sequence ID" value="EAU46998.1"/>
    <property type="molecule type" value="Genomic_DNA"/>
</dbReference>
<protein>
    <submittedName>
        <fullName evidence="3">Antisigma-factor antagonist (STAS) domain protein</fullName>
    </submittedName>
</protein>
<dbReference type="AlphaFoldDB" id="Q0FRW1"/>
<comment type="caution">
    <text evidence="3">The sequence shown here is derived from an EMBL/GenBank/DDBJ whole genome shotgun (WGS) entry which is preliminary data.</text>
</comment>
<evidence type="ECO:0000313" key="4">
    <source>
        <dbReference type="Proteomes" id="UP000006230"/>
    </source>
</evidence>
<feature type="region of interest" description="Disordered" evidence="1">
    <location>
        <begin position="14"/>
        <end position="48"/>
    </location>
</feature>
<dbReference type="Gene3D" id="3.30.750.24">
    <property type="entry name" value="STAS domain"/>
    <property type="match status" value="1"/>
</dbReference>
<evidence type="ECO:0000313" key="3">
    <source>
        <dbReference type="EMBL" id="EAU46998.1"/>
    </source>
</evidence>
<keyword evidence="4" id="KW-1185">Reference proteome</keyword>
<dbReference type="InterPro" id="IPR002645">
    <property type="entry name" value="STAS_dom"/>
</dbReference>
<proteinExistence type="predicted"/>
<organism evidence="3 4">
    <name type="scientific">Salipiger bermudensis (strain DSM 26914 / JCM 13377 / KCTC 12554 / HTCC2601)</name>
    <name type="common">Pelagibaca bermudensis</name>
    <dbReference type="NCBI Taxonomy" id="314265"/>
    <lineage>
        <taxon>Bacteria</taxon>
        <taxon>Pseudomonadati</taxon>
        <taxon>Pseudomonadota</taxon>
        <taxon>Alphaproteobacteria</taxon>
        <taxon>Rhodobacterales</taxon>
        <taxon>Roseobacteraceae</taxon>
        <taxon>Salipiger</taxon>
    </lineage>
</organism>
<sequence>MQLTVVQNEVIPPHCGAATDRAGPDAGSDHVSRDAARDRGVAGQGAPATAPERVQVIRVDEDRIDSLVAIQFKDAVRALVDPEASRVILDLERVAFIDSSGLGAVIAAMKGLGAGQRLELAALSPVVDKVFRMTRMDSVFTIHEVVPPLGEAGPA</sequence>
<dbReference type="OrthoDB" id="9796076at2"/>
<evidence type="ECO:0000256" key="1">
    <source>
        <dbReference type="SAM" id="MobiDB-lite"/>
    </source>
</evidence>
<dbReference type="GO" id="GO:0043856">
    <property type="term" value="F:anti-sigma factor antagonist activity"/>
    <property type="evidence" value="ECO:0007669"/>
    <property type="project" value="TreeGrafter"/>
</dbReference>
<dbReference type="HOGENOM" id="CLU_1693808_0_0_5"/>
<evidence type="ECO:0000259" key="2">
    <source>
        <dbReference type="PROSITE" id="PS50801"/>
    </source>
</evidence>
<feature type="domain" description="STAS" evidence="2">
    <location>
        <begin position="64"/>
        <end position="155"/>
    </location>
</feature>
<dbReference type="CDD" id="cd07043">
    <property type="entry name" value="STAS_anti-anti-sigma_factors"/>
    <property type="match status" value="1"/>
</dbReference>
<name>Q0FRW1_SALBH</name>
<reference evidence="3 4" key="1">
    <citation type="journal article" date="2010" name="J. Bacteriol.">
        <title>Genome sequences of Pelagibaca bermudensis HTCC2601T and Maritimibacter alkaliphilus HTCC2654T, the type strains of two marine Roseobacter genera.</title>
        <authorList>
            <person name="Thrash J.C."/>
            <person name="Cho J.C."/>
            <person name="Ferriera S."/>
            <person name="Johnson J."/>
            <person name="Vergin K.L."/>
            <person name="Giovannoni S.J."/>
        </authorList>
    </citation>
    <scope>NUCLEOTIDE SEQUENCE [LARGE SCALE GENOMIC DNA]</scope>
    <source>
        <strain evidence="4">DSM 26914 / JCM 13377 / KCTC 12554 / HTCC2601</strain>
    </source>
</reference>
<dbReference type="SUPFAM" id="SSF52091">
    <property type="entry name" value="SpoIIaa-like"/>
    <property type="match status" value="1"/>
</dbReference>